<proteinExistence type="predicted"/>
<dbReference type="EMBL" id="JAIWYP010000003">
    <property type="protein sequence ID" value="KAH3844245.1"/>
    <property type="molecule type" value="Genomic_DNA"/>
</dbReference>
<reference evidence="1" key="1">
    <citation type="journal article" date="2019" name="bioRxiv">
        <title>The Genome of the Zebra Mussel, Dreissena polymorpha: A Resource for Invasive Species Research.</title>
        <authorList>
            <person name="McCartney M.A."/>
            <person name="Auch B."/>
            <person name="Kono T."/>
            <person name="Mallez S."/>
            <person name="Zhang Y."/>
            <person name="Obille A."/>
            <person name="Becker A."/>
            <person name="Abrahante J.E."/>
            <person name="Garbe J."/>
            <person name="Badalamenti J.P."/>
            <person name="Herman A."/>
            <person name="Mangelson H."/>
            <person name="Liachko I."/>
            <person name="Sullivan S."/>
            <person name="Sone E.D."/>
            <person name="Koren S."/>
            <person name="Silverstein K.A.T."/>
            <person name="Beckman K.B."/>
            <person name="Gohl D.M."/>
        </authorList>
    </citation>
    <scope>NUCLEOTIDE SEQUENCE</scope>
    <source>
        <strain evidence="1">Duluth1</strain>
        <tissue evidence="1">Whole animal</tissue>
    </source>
</reference>
<name>A0A9D4QW13_DREPO</name>
<reference evidence="1" key="2">
    <citation type="submission" date="2020-11" db="EMBL/GenBank/DDBJ databases">
        <authorList>
            <person name="McCartney M.A."/>
            <person name="Auch B."/>
            <person name="Kono T."/>
            <person name="Mallez S."/>
            <person name="Becker A."/>
            <person name="Gohl D.M."/>
            <person name="Silverstein K.A.T."/>
            <person name="Koren S."/>
            <person name="Bechman K.B."/>
            <person name="Herman A."/>
            <person name="Abrahante J.E."/>
            <person name="Garbe J."/>
        </authorList>
    </citation>
    <scope>NUCLEOTIDE SEQUENCE</scope>
    <source>
        <strain evidence="1">Duluth1</strain>
        <tissue evidence="1">Whole animal</tissue>
    </source>
</reference>
<evidence type="ECO:0000313" key="2">
    <source>
        <dbReference type="Proteomes" id="UP000828390"/>
    </source>
</evidence>
<accession>A0A9D4QW13</accession>
<comment type="caution">
    <text evidence="1">The sequence shown here is derived from an EMBL/GenBank/DDBJ whole genome shotgun (WGS) entry which is preliminary data.</text>
</comment>
<dbReference type="AlphaFoldDB" id="A0A9D4QW13"/>
<organism evidence="1 2">
    <name type="scientific">Dreissena polymorpha</name>
    <name type="common">Zebra mussel</name>
    <name type="synonym">Mytilus polymorpha</name>
    <dbReference type="NCBI Taxonomy" id="45954"/>
    <lineage>
        <taxon>Eukaryota</taxon>
        <taxon>Metazoa</taxon>
        <taxon>Spiralia</taxon>
        <taxon>Lophotrochozoa</taxon>
        <taxon>Mollusca</taxon>
        <taxon>Bivalvia</taxon>
        <taxon>Autobranchia</taxon>
        <taxon>Heteroconchia</taxon>
        <taxon>Euheterodonta</taxon>
        <taxon>Imparidentia</taxon>
        <taxon>Neoheterodontei</taxon>
        <taxon>Myida</taxon>
        <taxon>Dreissenoidea</taxon>
        <taxon>Dreissenidae</taxon>
        <taxon>Dreissena</taxon>
    </lineage>
</organism>
<sequence>MARLAFDITAHLGNAADANGTEVFKLFHSGMCSSDLKSIMESLQNQILVQDSSYLQLHLELGYTF</sequence>
<dbReference type="Proteomes" id="UP000828390">
    <property type="component" value="Unassembled WGS sequence"/>
</dbReference>
<gene>
    <name evidence="1" type="ORF">DPMN_086501</name>
</gene>
<protein>
    <submittedName>
        <fullName evidence="1">Uncharacterized protein</fullName>
    </submittedName>
</protein>
<keyword evidence="2" id="KW-1185">Reference proteome</keyword>
<evidence type="ECO:0000313" key="1">
    <source>
        <dbReference type="EMBL" id="KAH3844245.1"/>
    </source>
</evidence>